<keyword evidence="3" id="KW-1185">Reference proteome</keyword>
<feature type="region of interest" description="Disordered" evidence="1">
    <location>
        <begin position="329"/>
        <end position="348"/>
    </location>
</feature>
<comment type="caution">
    <text evidence="2">The sequence shown here is derived from an EMBL/GenBank/DDBJ whole genome shotgun (WGS) entry which is preliminary data.</text>
</comment>
<proteinExistence type="predicted"/>
<name>A0A9Q5HZL4_SANBA</name>
<dbReference type="AlphaFoldDB" id="A0A9Q5HZL4"/>
<dbReference type="Proteomes" id="UP000757232">
    <property type="component" value="Unassembled WGS sequence"/>
</dbReference>
<dbReference type="EMBL" id="LNZH02000167">
    <property type="protein sequence ID" value="OCB88962.1"/>
    <property type="molecule type" value="Genomic_DNA"/>
</dbReference>
<sequence length="510" mass="55896">MEQVLSFDDLQIAQDTELPELTQDEAHLPTASLYQPQTTSFRGMSEHQQALPVGSPFTSRPEHAFTSASHVLSFATDMPTTHHLSSFSSDEDEPSILALMYIEVQIKPSLAARGRKQAKATSTRFGPVEIPTDLTWDCFLDIIAQSIKTKIEYIDISSIAFRPPRSQASASSYNPVTSELGLRAMINTLKEKTKSKTPPTFYIKLAQPAPSLPWETHAETPASGKRAIKKEGLVGEDEKDIMGPIQKRGKYDMESAEIEEQIIARLNKMPCQQYPKRRCIVNPATDDHFDVNEPRLTIWALKIASGEATVEMPPFGHAMWTKANAIRKADTPPPLASSSPSPATAPAQAVSTTATAAAAAATATTTGSACQTFPMPSFGFHPMMSMIANPTMFNPYAFPPPSFQFPVPLASTSAAAATATATATANPKYDIRSSSPVIPDDIISIEEFCNRYHLDSSIAKRLEELQFVPGDRLSQLPQEEWEAVGFKQLSWNRVVSANKKYRNSLCNNNS</sequence>
<evidence type="ECO:0000313" key="3">
    <source>
        <dbReference type="Proteomes" id="UP000757232"/>
    </source>
</evidence>
<accession>A0A9Q5HZL4</accession>
<feature type="compositionally biased region" description="Low complexity" evidence="1">
    <location>
        <begin position="336"/>
        <end position="348"/>
    </location>
</feature>
<reference evidence="2" key="1">
    <citation type="submission" date="2016-06" db="EMBL/GenBank/DDBJ databases">
        <title>Draft Genome sequence of the fungus Inonotus baumii.</title>
        <authorList>
            <person name="Zhu H."/>
            <person name="Lin W."/>
        </authorList>
    </citation>
    <scope>NUCLEOTIDE SEQUENCE</scope>
    <source>
        <strain evidence="2">821</strain>
    </source>
</reference>
<protein>
    <submittedName>
        <fullName evidence="2">Uncharacterized protein</fullName>
    </submittedName>
</protein>
<evidence type="ECO:0000256" key="1">
    <source>
        <dbReference type="SAM" id="MobiDB-lite"/>
    </source>
</evidence>
<gene>
    <name evidence="2" type="ORF">A7U60_g3917</name>
</gene>
<evidence type="ECO:0000313" key="2">
    <source>
        <dbReference type="EMBL" id="OCB88962.1"/>
    </source>
</evidence>
<dbReference type="OrthoDB" id="3238775at2759"/>
<organism evidence="2 3">
    <name type="scientific">Sanghuangporus baumii</name>
    <name type="common">Phellinus baumii</name>
    <dbReference type="NCBI Taxonomy" id="108892"/>
    <lineage>
        <taxon>Eukaryota</taxon>
        <taxon>Fungi</taxon>
        <taxon>Dikarya</taxon>
        <taxon>Basidiomycota</taxon>
        <taxon>Agaricomycotina</taxon>
        <taxon>Agaricomycetes</taxon>
        <taxon>Hymenochaetales</taxon>
        <taxon>Hymenochaetaceae</taxon>
        <taxon>Sanghuangporus</taxon>
    </lineage>
</organism>